<reference evidence="1 2" key="1">
    <citation type="submission" date="2017-11" db="EMBL/GenBank/DDBJ databases">
        <title>De-novo sequencing of pomegranate (Punica granatum L.) genome.</title>
        <authorList>
            <person name="Akparov Z."/>
            <person name="Amiraslanov A."/>
            <person name="Hajiyeva S."/>
            <person name="Abbasov M."/>
            <person name="Kaur K."/>
            <person name="Hamwieh A."/>
            <person name="Solovyev V."/>
            <person name="Salamov A."/>
            <person name="Braich B."/>
            <person name="Kosarev P."/>
            <person name="Mahmoud A."/>
            <person name="Hajiyev E."/>
            <person name="Babayeva S."/>
            <person name="Izzatullayeva V."/>
            <person name="Mammadov A."/>
            <person name="Mammadov A."/>
            <person name="Sharifova S."/>
            <person name="Ojaghi J."/>
            <person name="Eynullazada K."/>
            <person name="Bayramov B."/>
            <person name="Abdulazimova A."/>
            <person name="Shahmuradov I."/>
        </authorList>
    </citation>
    <scope>NUCLEOTIDE SEQUENCE [LARGE SCALE GENOMIC DNA]</scope>
    <source>
        <strain evidence="2">cv. AG2017</strain>
        <tissue evidence="1">Leaf</tissue>
    </source>
</reference>
<sequence length="83" mass="9516">MLGFAERLGWRIQKHDEAAVEQFCSETGVRRQNNCHACLQTFTVMEVICNLQIVYIEEAFAVLLGNLFSGNLHVRLAVRNNYD</sequence>
<evidence type="ECO:0000313" key="1">
    <source>
        <dbReference type="EMBL" id="PKI73550.1"/>
    </source>
</evidence>
<dbReference type="Gene3D" id="1.10.10.60">
    <property type="entry name" value="Homeodomain-like"/>
    <property type="match status" value="1"/>
</dbReference>
<comment type="caution">
    <text evidence="1">The sequence shown here is derived from an EMBL/GenBank/DDBJ whole genome shotgun (WGS) entry which is preliminary data.</text>
</comment>
<keyword evidence="2" id="KW-1185">Reference proteome</keyword>
<name>A0A2I0KZ04_PUNGR</name>
<dbReference type="STRING" id="22663.A0A2I0KZ04"/>
<gene>
    <name evidence="1" type="ORF">CRG98_006131</name>
</gene>
<protein>
    <submittedName>
        <fullName evidence="1">Uncharacterized protein</fullName>
    </submittedName>
</protein>
<proteinExistence type="predicted"/>
<organism evidence="1 2">
    <name type="scientific">Punica granatum</name>
    <name type="common">Pomegranate</name>
    <dbReference type="NCBI Taxonomy" id="22663"/>
    <lineage>
        <taxon>Eukaryota</taxon>
        <taxon>Viridiplantae</taxon>
        <taxon>Streptophyta</taxon>
        <taxon>Embryophyta</taxon>
        <taxon>Tracheophyta</taxon>
        <taxon>Spermatophyta</taxon>
        <taxon>Magnoliopsida</taxon>
        <taxon>eudicotyledons</taxon>
        <taxon>Gunneridae</taxon>
        <taxon>Pentapetalae</taxon>
        <taxon>rosids</taxon>
        <taxon>malvids</taxon>
        <taxon>Myrtales</taxon>
        <taxon>Lythraceae</taxon>
        <taxon>Punica</taxon>
    </lineage>
</organism>
<accession>A0A2I0KZ04</accession>
<dbReference type="EMBL" id="PGOL01000272">
    <property type="protein sequence ID" value="PKI73550.1"/>
    <property type="molecule type" value="Genomic_DNA"/>
</dbReference>
<dbReference type="Proteomes" id="UP000233551">
    <property type="component" value="Unassembled WGS sequence"/>
</dbReference>
<evidence type="ECO:0000313" key="2">
    <source>
        <dbReference type="Proteomes" id="UP000233551"/>
    </source>
</evidence>
<dbReference type="AlphaFoldDB" id="A0A2I0KZ04"/>